<reference evidence="1 2" key="1">
    <citation type="journal article" date="2021" name="Front. Microbiol.">
        <title>Aerobic Denitrification and Heterotrophic Sulfur Oxidation in the Genus Halomonas Revealed by Six Novel Species Characterizations and Genome-Based Analysis.</title>
        <authorList>
            <person name="Wang L."/>
            <person name="Shao Z."/>
        </authorList>
    </citation>
    <scope>NUCLEOTIDE SEQUENCE [LARGE SCALE GENOMIC DNA]</scope>
    <source>
        <strain evidence="1 2">MCCC 1A11081</strain>
    </source>
</reference>
<evidence type="ECO:0000313" key="2">
    <source>
        <dbReference type="Proteomes" id="UP001320168"/>
    </source>
</evidence>
<dbReference type="EMBL" id="JABFTX010000002">
    <property type="protein sequence ID" value="MCE8003565.1"/>
    <property type="molecule type" value="Genomic_DNA"/>
</dbReference>
<protein>
    <submittedName>
        <fullName evidence="1">Uncharacterized protein</fullName>
    </submittedName>
</protein>
<organism evidence="1 2">
    <name type="scientific">Billgrantia ethanolica</name>
    <dbReference type="NCBI Taxonomy" id="2733486"/>
    <lineage>
        <taxon>Bacteria</taxon>
        <taxon>Pseudomonadati</taxon>
        <taxon>Pseudomonadota</taxon>
        <taxon>Gammaproteobacteria</taxon>
        <taxon>Oceanospirillales</taxon>
        <taxon>Halomonadaceae</taxon>
        <taxon>Billgrantia</taxon>
    </lineage>
</organism>
<name>A0ABS9A4M7_9GAMM</name>
<proteinExistence type="predicted"/>
<evidence type="ECO:0000313" key="1">
    <source>
        <dbReference type="EMBL" id="MCE8003565.1"/>
    </source>
</evidence>
<sequence>MIVATLGPEGNNHVLVLGRYLEARGLAEAEAEMKFYDDFPTAFAALVAGEVDRVLQCTAHFSHADCVGRYMHRVFPVDVFVAGSHPLVLLAQRDIATPRQVARQPATRYYTDLSGFAEEIDAPTTVAVAEGLLEGRYEAGICARQTLEAHPDKLRLVEELGPALDVWVLYGTEPLSDAHPLVV</sequence>
<dbReference type="Proteomes" id="UP001320168">
    <property type="component" value="Unassembled WGS sequence"/>
</dbReference>
<accession>A0ABS9A4M7</accession>
<comment type="caution">
    <text evidence="1">The sequence shown here is derived from an EMBL/GenBank/DDBJ whole genome shotgun (WGS) entry which is preliminary data.</text>
</comment>
<keyword evidence="2" id="KW-1185">Reference proteome</keyword>
<gene>
    <name evidence="1" type="ORF">HOP53_12010</name>
</gene>
<dbReference type="RefSeq" id="WP_234270258.1">
    <property type="nucleotide sequence ID" value="NZ_JABFTX010000002.1"/>
</dbReference>